<dbReference type="HOGENOM" id="CLU_065574_0_1_3"/>
<dbReference type="OrthoDB" id="557162at2"/>
<gene>
    <name evidence="2" type="ORF">Mic7113_3163</name>
</gene>
<dbReference type="AlphaFoldDB" id="K9WES0"/>
<dbReference type="STRING" id="1173027.Mic7113_3163"/>
<name>K9WES0_9CYAN</name>
<dbReference type="Gene3D" id="2.30.260.10">
    <property type="entry name" value="putative xylanase like domain"/>
    <property type="match status" value="1"/>
</dbReference>
<keyword evidence="3" id="KW-1185">Reference proteome</keyword>
<protein>
    <recommendedName>
        <fullName evidence="4">DUF1460 domain-containing protein</fullName>
    </recommendedName>
</protein>
<dbReference type="RefSeq" id="WP_015183050.1">
    <property type="nucleotide sequence ID" value="NC_019738.1"/>
</dbReference>
<dbReference type="KEGG" id="mic:Mic7113_3163"/>
<sequence>MRKRFGLAMVGFAIAFGVASHVASHAKDNQRLLVPSASAKPQILTNPKQLKATTSSLPSSVNPTQSTDHLNAQTLSEDIPQTKDGERFRRVMQSARAQKLHQRPMGEILQAIAQSFLGSAYKANLLDQSKEETLVVNLNQFDCVLLVETVLAIARGVAVEDYSYTTFVNHLRDQRYWDGQINGYCSRLHYFSQWIYDNQKRGTIQNIGQNLGGLSLKKKLNFMSMHRQNYPPMASNDTAYQCMVERESQLDGVAIQYIPTQQIRRLYSKLQPGDIIAVATNISGLDVTHTGLVYRQPNGNMGFIHASPAGQVTIARDLEQYVSRVKYAIGILVARPIDPRQTQKTDNIPHHF</sequence>
<dbReference type="Proteomes" id="UP000010471">
    <property type="component" value="Chromosome"/>
</dbReference>
<feature type="compositionally biased region" description="Polar residues" evidence="1">
    <location>
        <begin position="51"/>
        <end position="76"/>
    </location>
</feature>
<dbReference type="SUPFAM" id="SSF54001">
    <property type="entry name" value="Cysteine proteinases"/>
    <property type="match status" value="1"/>
</dbReference>
<dbReference type="PATRIC" id="fig|1173027.3.peg.3488"/>
<accession>K9WES0</accession>
<proteinExistence type="predicted"/>
<dbReference type="eggNOG" id="COG0657">
    <property type="taxonomic scope" value="Bacteria"/>
</dbReference>
<feature type="region of interest" description="Disordered" evidence="1">
    <location>
        <begin position="51"/>
        <end position="85"/>
    </location>
</feature>
<dbReference type="Pfam" id="PF07313">
    <property type="entry name" value="AmiA-like"/>
    <property type="match status" value="1"/>
</dbReference>
<organism evidence="2 3">
    <name type="scientific">Allocoleopsis franciscana PCC 7113</name>
    <dbReference type="NCBI Taxonomy" id="1173027"/>
    <lineage>
        <taxon>Bacteria</taxon>
        <taxon>Bacillati</taxon>
        <taxon>Cyanobacteriota</taxon>
        <taxon>Cyanophyceae</taxon>
        <taxon>Coleofasciculales</taxon>
        <taxon>Coleofasciculaceae</taxon>
        <taxon>Allocoleopsis</taxon>
        <taxon>Allocoleopsis franciscana</taxon>
    </lineage>
</organism>
<dbReference type="InterPro" id="IPR038765">
    <property type="entry name" value="Papain-like_cys_pep_sf"/>
</dbReference>
<reference evidence="2 3" key="1">
    <citation type="submission" date="2012-06" db="EMBL/GenBank/DDBJ databases">
        <title>Finished chromosome of genome of Microcoleus sp. PCC 7113.</title>
        <authorList>
            <consortium name="US DOE Joint Genome Institute"/>
            <person name="Gugger M."/>
            <person name="Coursin T."/>
            <person name="Rippka R."/>
            <person name="Tandeau De Marsac N."/>
            <person name="Huntemann M."/>
            <person name="Wei C.-L."/>
            <person name="Han J."/>
            <person name="Detter J.C."/>
            <person name="Han C."/>
            <person name="Tapia R."/>
            <person name="Chen A."/>
            <person name="Kyrpides N."/>
            <person name="Mavromatis K."/>
            <person name="Markowitz V."/>
            <person name="Szeto E."/>
            <person name="Ivanova N."/>
            <person name="Pagani I."/>
            <person name="Pati A."/>
            <person name="Goodwin L."/>
            <person name="Nordberg H.P."/>
            <person name="Cantor M.N."/>
            <person name="Hua S.X."/>
            <person name="Woyke T."/>
            <person name="Kerfeld C.A."/>
        </authorList>
    </citation>
    <scope>NUCLEOTIDE SEQUENCE [LARGE SCALE GENOMIC DNA]</scope>
    <source>
        <strain evidence="2 3">PCC 7113</strain>
    </source>
</reference>
<dbReference type="Gene3D" id="1.10.3670.10">
    <property type="entry name" value="Putative xylanase like domain"/>
    <property type="match status" value="1"/>
</dbReference>
<evidence type="ECO:0000313" key="3">
    <source>
        <dbReference type="Proteomes" id="UP000010471"/>
    </source>
</evidence>
<evidence type="ECO:0000313" key="2">
    <source>
        <dbReference type="EMBL" id="AFZ18905.1"/>
    </source>
</evidence>
<evidence type="ECO:0000256" key="1">
    <source>
        <dbReference type="SAM" id="MobiDB-lite"/>
    </source>
</evidence>
<dbReference type="EMBL" id="CP003630">
    <property type="protein sequence ID" value="AFZ18905.1"/>
    <property type="molecule type" value="Genomic_DNA"/>
</dbReference>
<dbReference type="InterPro" id="IPR010846">
    <property type="entry name" value="AmiA-like"/>
</dbReference>
<evidence type="ECO:0008006" key="4">
    <source>
        <dbReference type="Google" id="ProtNLM"/>
    </source>
</evidence>